<keyword evidence="1" id="KW-1133">Transmembrane helix</keyword>
<evidence type="ECO:0000313" key="3">
    <source>
        <dbReference type="Proteomes" id="UP001549143"/>
    </source>
</evidence>
<keyword evidence="1" id="KW-0472">Membrane</keyword>
<keyword evidence="3" id="KW-1185">Reference proteome</keyword>
<organism evidence="2 3">
    <name type="scientific">Aquamicrobium ahrensii</name>
    <dbReference type="NCBI Taxonomy" id="469551"/>
    <lineage>
        <taxon>Bacteria</taxon>
        <taxon>Pseudomonadati</taxon>
        <taxon>Pseudomonadota</taxon>
        <taxon>Alphaproteobacteria</taxon>
        <taxon>Hyphomicrobiales</taxon>
        <taxon>Phyllobacteriaceae</taxon>
        <taxon>Aquamicrobium</taxon>
    </lineage>
</organism>
<dbReference type="EMBL" id="JBEPMN010000007">
    <property type="protein sequence ID" value="MET3661831.1"/>
    <property type="molecule type" value="Genomic_DNA"/>
</dbReference>
<comment type="caution">
    <text evidence="2">The sequence shown here is derived from an EMBL/GenBank/DDBJ whole genome shotgun (WGS) entry which is preliminary data.</text>
</comment>
<sequence length="68" mass="7509">MDAAATTAFAIMAGQRHLPAICVIMYPYAGHIFTVLVYLDLFVRPRIPNYRAVEVGLFVESSDFGADD</sequence>
<evidence type="ECO:0000313" key="2">
    <source>
        <dbReference type="EMBL" id="MET3661831.1"/>
    </source>
</evidence>
<dbReference type="RefSeq" id="WP_354151706.1">
    <property type="nucleotide sequence ID" value="NZ_JBEPMN010000007.1"/>
</dbReference>
<proteinExistence type="predicted"/>
<gene>
    <name evidence="2" type="ORF">ABID44_002162</name>
</gene>
<evidence type="ECO:0000256" key="1">
    <source>
        <dbReference type="SAM" id="Phobius"/>
    </source>
</evidence>
<name>A0ABV2KL67_9HYPH</name>
<protein>
    <submittedName>
        <fullName evidence="2">Uncharacterized protein</fullName>
    </submittedName>
</protein>
<accession>A0ABV2KL67</accession>
<reference evidence="2 3" key="1">
    <citation type="submission" date="2024-06" db="EMBL/GenBank/DDBJ databases">
        <title>Genomic Encyclopedia of Type Strains, Phase IV (KMG-IV): sequencing the most valuable type-strain genomes for metagenomic binning, comparative biology and taxonomic classification.</title>
        <authorList>
            <person name="Goeker M."/>
        </authorList>
    </citation>
    <scope>NUCLEOTIDE SEQUENCE [LARGE SCALE GENOMIC DNA]</scope>
    <source>
        <strain evidence="2 3">DSM 19730</strain>
    </source>
</reference>
<dbReference type="Proteomes" id="UP001549143">
    <property type="component" value="Unassembled WGS sequence"/>
</dbReference>
<feature type="transmembrane region" description="Helical" evidence="1">
    <location>
        <begin position="18"/>
        <end position="41"/>
    </location>
</feature>
<keyword evidence="1" id="KW-0812">Transmembrane</keyword>